<dbReference type="InterPro" id="IPR017972">
    <property type="entry name" value="Cyt_P450_CS"/>
</dbReference>
<comment type="cofactor">
    <cofactor evidence="1 3">
        <name>heme</name>
        <dbReference type="ChEBI" id="CHEBI:30413"/>
    </cofactor>
</comment>
<dbReference type="VEuPathDB" id="FungiDB:SDRG_01508"/>
<reference evidence="5 6" key="1">
    <citation type="submission" date="2012-04" db="EMBL/GenBank/DDBJ databases">
        <title>The Genome Sequence of Saprolegnia declina VS20.</title>
        <authorList>
            <consortium name="The Broad Institute Genome Sequencing Platform"/>
            <person name="Russ C."/>
            <person name="Nusbaum C."/>
            <person name="Tyler B."/>
            <person name="van West P."/>
            <person name="Dieguez-Uribeondo J."/>
            <person name="de Bruijn I."/>
            <person name="Tripathy S."/>
            <person name="Jiang R."/>
            <person name="Young S.K."/>
            <person name="Zeng Q."/>
            <person name="Gargeya S."/>
            <person name="Fitzgerald M."/>
            <person name="Haas B."/>
            <person name="Abouelleil A."/>
            <person name="Alvarado L."/>
            <person name="Arachchi H.M."/>
            <person name="Berlin A."/>
            <person name="Chapman S.B."/>
            <person name="Goldberg J."/>
            <person name="Griggs A."/>
            <person name="Gujja S."/>
            <person name="Hansen M."/>
            <person name="Howarth C."/>
            <person name="Imamovic A."/>
            <person name="Larimer J."/>
            <person name="McCowen C."/>
            <person name="Montmayeur A."/>
            <person name="Murphy C."/>
            <person name="Neiman D."/>
            <person name="Pearson M."/>
            <person name="Priest M."/>
            <person name="Roberts A."/>
            <person name="Saif S."/>
            <person name="Shea T."/>
            <person name="Sisk P."/>
            <person name="Sykes S."/>
            <person name="Wortman J."/>
            <person name="Nusbaum C."/>
            <person name="Birren B."/>
        </authorList>
    </citation>
    <scope>NUCLEOTIDE SEQUENCE [LARGE SCALE GENOMIC DNA]</scope>
    <source>
        <strain evidence="5 6">VS20</strain>
    </source>
</reference>
<evidence type="ECO:0000313" key="6">
    <source>
        <dbReference type="Proteomes" id="UP000030762"/>
    </source>
</evidence>
<dbReference type="OrthoDB" id="79759at2759"/>
<proteinExistence type="inferred from homology"/>
<accession>T0R3L6</accession>
<dbReference type="Proteomes" id="UP000030762">
    <property type="component" value="Unassembled WGS sequence"/>
</dbReference>
<evidence type="ECO:0000313" key="5">
    <source>
        <dbReference type="EMBL" id="EQC41546.1"/>
    </source>
</evidence>
<evidence type="ECO:0008006" key="7">
    <source>
        <dbReference type="Google" id="ProtNLM"/>
    </source>
</evidence>
<dbReference type="InterPro" id="IPR050121">
    <property type="entry name" value="Cytochrome_P450_monoxygenase"/>
</dbReference>
<keyword evidence="6" id="KW-1185">Reference proteome</keyword>
<dbReference type="InParanoid" id="T0R3L6"/>
<protein>
    <recommendedName>
        <fullName evidence="7">Cytochrome P450</fullName>
    </recommendedName>
</protein>
<dbReference type="GO" id="GO:0005506">
    <property type="term" value="F:iron ion binding"/>
    <property type="evidence" value="ECO:0007669"/>
    <property type="project" value="InterPro"/>
</dbReference>
<dbReference type="PRINTS" id="PR00463">
    <property type="entry name" value="EP450I"/>
</dbReference>
<dbReference type="GeneID" id="19942235"/>
<name>T0R3L6_SAPDV</name>
<dbReference type="Pfam" id="PF00067">
    <property type="entry name" value="p450"/>
    <property type="match status" value="1"/>
</dbReference>
<dbReference type="InterPro" id="IPR001128">
    <property type="entry name" value="Cyt_P450"/>
</dbReference>
<evidence type="ECO:0000256" key="1">
    <source>
        <dbReference type="ARBA" id="ARBA00001971"/>
    </source>
</evidence>
<dbReference type="GO" id="GO:0016705">
    <property type="term" value="F:oxidoreductase activity, acting on paired donors, with incorporation or reduction of molecular oxygen"/>
    <property type="evidence" value="ECO:0007669"/>
    <property type="project" value="InterPro"/>
</dbReference>
<dbReference type="GO" id="GO:0004497">
    <property type="term" value="F:monooxygenase activity"/>
    <property type="evidence" value="ECO:0007669"/>
    <property type="project" value="UniProtKB-KW"/>
</dbReference>
<dbReference type="AlphaFoldDB" id="T0R3L6"/>
<dbReference type="RefSeq" id="XP_008605260.1">
    <property type="nucleotide sequence ID" value="XM_008607038.1"/>
</dbReference>
<organism evidence="5 6">
    <name type="scientific">Saprolegnia diclina (strain VS20)</name>
    <dbReference type="NCBI Taxonomy" id="1156394"/>
    <lineage>
        <taxon>Eukaryota</taxon>
        <taxon>Sar</taxon>
        <taxon>Stramenopiles</taxon>
        <taxon>Oomycota</taxon>
        <taxon>Saprolegniomycetes</taxon>
        <taxon>Saprolegniales</taxon>
        <taxon>Saprolegniaceae</taxon>
        <taxon>Saprolegnia</taxon>
    </lineage>
</organism>
<dbReference type="STRING" id="1156394.T0R3L6"/>
<keyword evidence="3 4" id="KW-0408">Iron</keyword>
<keyword evidence="4" id="KW-0560">Oxidoreductase</keyword>
<gene>
    <name evidence="5" type="ORF">SDRG_01508</name>
</gene>
<dbReference type="eggNOG" id="KOG0157">
    <property type="taxonomic scope" value="Eukaryota"/>
</dbReference>
<evidence type="ECO:0000256" key="3">
    <source>
        <dbReference type="PIRSR" id="PIRSR602401-1"/>
    </source>
</evidence>
<dbReference type="SUPFAM" id="SSF48264">
    <property type="entry name" value="Cytochrome P450"/>
    <property type="match status" value="1"/>
</dbReference>
<keyword evidence="4" id="KW-0503">Monooxygenase</keyword>
<dbReference type="PRINTS" id="PR00385">
    <property type="entry name" value="P450"/>
</dbReference>
<keyword evidence="3 4" id="KW-0479">Metal-binding</keyword>
<feature type="binding site" description="axial binding residue" evidence="3">
    <location>
        <position position="365"/>
    </location>
    <ligand>
        <name>heme</name>
        <dbReference type="ChEBI" id="CHEBI:30413"/>
    </ligand>
    <ligandPart>
        <name>Fe</name>
        <dbReference type="ChEBI" id="CHEBI:18248"/>
    </ligandPart>
</feature>
<sequence>MVVTKDPAIYKAALGLSHQKYFDRAPSITAVMTYFLPRSLGAVTSHDWSRIRRTLQRGMAMQSFDNFPSLVASCIQKLDRATLSKQPASDNKDVLTVVPEDFFPSLTFDVFHRLMYQWDPNTVAGDSMDLLRAALHLSEMFAERVMLPFPLLWKLPLPRNYEADAALHDLHAKVVELVNARRQYLASLDELPHPTLLDYLLGALEDETLSNDEVYDNVTGFFIAAFDTTSNALSLLFNNLALNPDVQAKLRAALATSFPGGPDAIARATSKDLDGCDYLTMTLDESMRLTPPIHSAVRKCVQACEIHGVRFEVGDELFMHSHGAAMDPDNYAGMDDLECFRPERFQDTTFDKPVSLVFGYGQRMCLGRHLAIAEMKAICAYVVSSYGLSRPADGPPLKLDSTLTIGTKVGYGTMHWRRL</sequence>
<dbReference type="EMBL" id="JH767134">
    <property type="protein sequence ID" value="EQC41546.1"/>
    <property type="molecule type" value="Genomic_DNA"/>
</dbReference>
<dbReference type="InterPro" id="IPR036396">
    <property type="entry name" value="Cyt_P450_sf"/>
</dbReference>
<evidence type="ECO:0000256" key="2">
    <source>
        <dbReference type="ARBA" id="ARBA00010617"/>
    </source>
</evidence>
<dbReference type="InterPro" id="IPR002401">
    <property type="entry name" value="Cyt_P450_E_grp-I"/>
</dbReference>
<comment type="similarity">
    <text evidence="2 4">Belongs to the cytochrome P450 family.</text>
</comment>
<dbReference type="PROSITE" id="PS00086">
    <property type="entry name" value="CYTOCHROME_P450"/>
    <property type="match status" value="1"/>
</dbReference>
<dbReference type="Gene3D" id="1.10.630.10">
    <property type="entry name" value="Cytochrome P450"/>
    <property type="match status" value="1"/>
</dbReference>
<dbReference type="CDD" id="cd00302">
    <property type="entry name" value="cytochrome_P450"/>
    <property type="match status" value="1"/>
</dbReference>
<evidence type="ECO:0000256" key="4">
    <source>
        <dbReference type="RuleBase" id="RU000461"/>
    </source>
</evidence>
<keyword evidence="3 4" id="KW-0349">Heme</keyword>
<dbReference type="GO" id="GO:0020037">
    <property type="term" value="F:heme binding"/>
    <property type="evidence" value="ECO:0007669"/>
    <property type="project" value="InterPro"/>
</dbReference>
<dbReference type="PANTHER" id="PTHR24305">
    <property type="entry name" value="CYTOCHROME P450"/>
    <property type="match status" value="1"/>
</dbReference>
<dbReference type="PANTHER" id="PTHR24305:SF166">
    <property type="entry name" value="CYTOCHROME P450 12A4, MITOCHONDRIAL-RELATED"/>
    <property type="match status" value="1"/>
</dbReference>